<dbReference type="Proteomes" id="UP000812287">
    <property type="component" value="Unassembled WGS sequence"/>
</dbReference>
<evidence type="ECO:0000313" key="3">
    <source>
        <dbReference type="Proteomes" id="UP000812287"/>
    </source>
</evidence>
<dbReference type="AlphaFoldDB" id="A0A9P7VJ12"/>
<dbReference type="OrthoDB" id="2152029at2759"/>
<dbReference type="PANTHER" id="PTHR48081:SF31">
    <property type="entry name" value="STERYL ACETYL HYDROLASE MUG81-RELATED"/>
    <property type="match status" value="1"/>
</dbReference>
<dbReference type="GO" id="GO:0016787">
    <property type="term" value="F:hydrolase activity"/>
    <property type="evidence" value="ECO:0007669"/>
    <property type="project" value="UniProtKB-KW"/>
</dbReference>
<sequence>MAPGSVTEKMYSKSVMLLLRERIKFLACLAHRTVALYVLKRLVCSFFTRERSNSWRTICMAAAFRFAIDHSDLRSNMSSSLKNYLKWTESSNLPAAVDELPDGAHLLWIGPKQLDQVILYFHGGAYMMSCSGNVMTYCQYLHEELRQRNIHVGIAILAYSASPYSPPHVVDSFMIQAELVPDNPFPTQLRETKAALDMLLNGGAKPENITLAGASAGGNLVLQMLAHILHRLPSVEPIPETRFRGVFLMSPWVSMKADNGLAQHLLDAKHKYDNISSLYGRHVCRTLLKDISDTDIPFVDPLEAPEDWFNGIDRLADSVFVMWGEVECLMEGQKRLCNKYLEPYHPQVEMYEQVSGVHCQPIWDSAWMSNVGEPRIVEWFSHVHTTGKAKEEAI</sequence>
<evidence type="ECO:0000256" key="1">
    <source>
        <dbReference type="ARBA" id="ARBA00022801"/>
    </source>
</evidence>
<evidence type="ECO:0000313" key="2">
    <source>
        <dbReference type="EMBL" id="KAG7442006.1"/>
    </source>
</evidence>
<dbReference type="Pfam" id="PF10340">
    <property type="entry name" value="Say1_Mug180"/>
    <property type="match status" value="1"/>
</dbReference>
<dbReference type="GeneID" id="66106761"/>
<dbReference type="RefSeq" id="XP_043035506.1">
    <property type="nucleotide sequence ID" value="XM_043184464.1"/>
</dbReference>
<dbReference type="Gene3D" id="3.40.50.1820">
    <property type="entry name" value="alpha/beta hydrolase"/>
    <property type="match status" value="1"/>
</dbReference>
<keyword evidence="1" id="KW-0378">Hydrolase</keyword>
<gene>
    <name evidence="2" type="ORF">BT62DRAFT_923007</name>
</gene>
<dbReference type="InterPro" id="IPR029058">
    <property type="entry name" value="AB_hydrolase_fold"/>
</dbReference>
<protein>
    <submittedName>
        <fullName evidence="2">Alpha/beta-hydrolase</fullName>
    </submittedName>
</protein>
<proteinExistence type="predicted"/>
<comment type="caution">
    <text evidence="2">The sequence shown here is derived from an EMBL/GenBank/DDBJ whole genome shotgun (WGS) entry which is preliminary data.</text>
</comment>
<dbReference type="InterPro" id="IPR019436">
    <property type="entry name" value="Say1-like"/>
</dbReference>
<keyword evidence="3" id="KW-1185">Reference proteome</keyword>
<dbReference type="InterPro" id="IPR050300">
    <property type="entry name" value="GDXG_lipolytic_enzyme"/>
</dbReference>
<accession>A0A9P7VJ12</accession>
<dbReference type="SUPFAM" id="SSF53474">
    <property type="entry name" value="alpha/beta-Hydrolases"/>
    <property type="match status" value="1"/>
</dbReference>
<organism evidence="2 3">
    <name type="scientific">Guyanagaster necrorhizus</name>
    <dbReference type="NCBI Taxonomy" id="856835"/>
    <lineage>
        <taxon>Eukaryota</taxon>
        <taxon>Fungi</taxon>
        <taxon>Dikarya</taxon>
        <taxon>Basidiomycota</taxon>
        <taxon>Agaricomycotina</taxon>
        <taxon>Agaricomycetes</taxon>
        <taxon>Agaricomycetidae</taxon>
        <taxon>Agaricales</taxon>
        <taxon>Marasmiineae</taxon>
        <taxon>Physalacriaceae</taxon>
        <taxon>Guyanagaster</taxon>
    </lineage>
</organism>
<dbReference type="PANTHER" id="PTHR48081">
    <property type="entry name" value="AB HYDROLASE SUPERFAMILY PROTEIN C4A8.06C"/>
    <property type="match status" value="1"/>
</dbReference>
<dbReference type="EMBL" id="MU250555">
    <property type="protein sequence ID" value="KAG7442006.1"/>
    <property type="molecule type" value="Genomic_DNA"/>
</dbReference>
<reference evidence="2" key="1">
    <citation type="submission" date="2020-11" db="EMBL/GenBank/DDBJ databases">
        <title>Adaptations for nitrogen fixation in a non-lichenized fungal sporocarp promotes dispersal by wood-feeding termites.</title>
        <authorList>
            <consortium name="DOE Joint Genome Institute"/>
            <person name="Koch R.A."/>
            <person name="Yoon G."/>
            <person name="Arayal U."/>
            <person name="Lail K."/>
            <person name="Amirebrahimi M."/>
            <person name="Labutti K."/>
            <person name="Lipzen A."/>
            <person name="Riley R."/>
            <person name="Barry K."/>
            <person name="Henrissat B."/>
            <person name="Grigoriev I.V."/>
            <person name="Herr J.R."/>
            <person name="Aime M.C."/>
        </authorList>
    </citation>
    <scope>NUCLEOTIDE SEQUENCE</scope>
    <source>
        <strain evidence="2">MCA 3950</strain>
    </source>
</reference>
<name>A0A9P7VJ12_9AGAR</name>